<evidence type="ECO:0000313" key="4">
    <source>
        <dbReference type="EMBL" id="NER66662.1"/>
    </source>
</evidence>
<gene>
    <name evidence="4" type="ORF">G3436_25900</name>
</gene>
<dbReference type="Gene3D" id="3.40.50.980">
    <property type="match status" value="2"/>
</dbReference>
<protein>
    <submittedName>
        <fullName evidence="4">AMP-binding protein</fullName>
    </submittedName>
</protein>
<reference evidence="4 5" key="1">
    <citation type="submission" date="2020-02" db="EMBL/GenBank/DDBJ databases">
        <title>Broccoli isolated Pseudomonas sp.</title>
        <authorList>
            <person name="Fujikawa T."/>
            <person name="Sawada H."/>
        </authorList>
    </citation>
    <scope>NUCLEOTIDE SEQUENCE [LARGE SCALE GENOMIC DNA]</scope>
    <source>
        <strain evidence="4 5">MAFF212427</strain>
    </source>
</reference>
<dbReference type="GO" id="GO:0043041">
    <property type="term" value="P:amino acid activation for nonribosomal peptide biosynthetic process"/>
    <property type="evidence" value="ECO:0007669"/>
    <property type="project" value="TreeGrafter"/>
</dbReference>
<dbReference type="AlphaFoldDB" id="A0A6B3NTQ7"/>
<dbReference type="PRINTS" id="PR00154">
    <property type="entry name" value="AMPBINDING"/>
</dbReference>
<keyword evidence="5" id="KW-1185">Reference proteome</keyword>
<dbReference type="PANTHER" id="PTHR45527">
    <property type="entry name" value="NONRIBOSOMAL PEPTIDE SYNTHETASE"/>
    <property type="match status" value="1"/>
</dbReference>
<evidence type="ECO:0000259" key="3">
    <source>
        <dbReference type="Pfam" id="PF00501"/>
    </source>
</evidence>
<evidence type="ECO:0000256" key="1">
    <source>
        <dbReference type="ARBA" id="ARBA00001957"/>
    </source>
</evidence>
<feature type="non-terminal residue" evidence="4">
    <location>
        <position position="248"/>
    </location>
</feature>
<dbReference type="GO" id="GO:0005829">
    <property type="term" value="C:cytosol"/>
    <property type="evidence" value="ECO:0007669"/>
    <property type="project" value="TreeGrafter"/>
</dbReference>
<dbReference type="GO" id="GO:0044550">
    <property type="term" value="P:secondary metabolite biosynthetic process"/>
    <property type="evidence" value="ECO:0007669"/>
    <property type="project" value="TreeGrafter"/>
</dbReference>
<accession>A0A6B3NTQ7</accession>
<dbReference type="Pfam" id="PF00501">
    <property type="entry name" value="AMP-binding"/>
    <property type="match status" value="1"/>
</dbReference>
<dbReference type="PROSITE" id="PS00455">
    <property type="entry name" value="AMP_BINDING"/>
    <property type="match status" value="1"/>
</dbReference>
<keyword evidence="2" id="KW-0596">Phosphopantetheine</keyword>
<name>A0A6B3NTQ7_9PSED</name>
<proteinExistence type="predicted"/>
<comment type="caution">
    <text evidence="4">The sequence shown here is derived from an EMBL/GenBank/DDBJ whole genome shotgun (WGS) entry which is preliminary data.</text>
</comment>
<comment type="cofactor">
    <cofactor evidence="1">
        <name>pantetheine 4'-phosphate</name>
        <dbReference type="ChEBI" id="CHEBI:47942"/>
    </cofactor>
</comment>
<dbReference type="InterPro" id="IPR020845">
    <property type="entry name" value="AMP-binding_CS"/>
</dbReference>
<evidence type="ECO:0000256" key="2">
    <source>
        <dbReference type="ARBA" id="ARBA00022450"/>
    </source>
</evidence>
<sequence length="248" mass="27172">DPAYPEDRLAYMMQDSGLSVVLAQSHLSLPTPQGVRTLLLDADFSGYATSNPALELDPANLAYVIYTSGSTGKPKGALLAHHNVLRLFAATEHWFNFGPSDVWSLFHSYAFDFSVWEIFGALLYGGRLVIVPQATSRAPEEFYQLLCEQGVTVLNQTPSAFKQLMQVACAPAHAELNPALRYVVFGGEALDVHSLRPWFERFGDQQPQLINMYGITETTVHVTYRPVSLADLAGDAASPIGEPIPDLS</sequence>
<dbReference type="EMBL" id="JAAHBU010000550">
    <property type="protein sequence ID" value="NER66662.1"/>
    <property type="molecule type" value="Genomic_DNA"/>
</dbReference>
<dbReference type="SUPFAM" id="SSF56801">
    <property type="entry name" value="Acetyl-CoA synthetase-like"/>
    <property type="match status" value="1"/>
</dbReference>
<feature type="domain" description="AMP-dependent synthetase/ligase" evidence="3">
    <location>
        <begin position="1"/>
        <end position="246"/>
    </location>
</feature>
<organism evidence="4 5">
    <name type="scientific">Pseudomonas brassicae</name>
    <dbReference type="NCBI Taxonomy" id="2708063"/>
    <lineage>
        <taxon>Bacteria</taxon>
        <taxon>Pseudomonadati</taxon>
        <taxon>Pseudomonadota</taxon>
        <taxon>Gammaproteobacteria</taxon>
        <taxon>Pseudomonadales</taxon>
        <taxon>Pseudomonadaceae</taxon>
        <taxon>Pseudomonas</taxon>
    </lineage>
</organism>
<dbReference type="InterPro" id="IPR000873">
    <property type="entry name" value="AMP-dep_synth/lig_dom"/>
</dbReference>
<dbReference type="FunFam" id="3.40.50.980:FF:000002">
    <property type="entry name" value="Enterobactin synthetase component F"/>
    <property type="match status" value="1"/>
</dbReference>
<dbReference type="Proteomes" id="UP000482634">
    <property type="component" value="Unassembled WGS sequence"/>
</dbReference>
<dbReference type="RefSeq" id="WP_163951099.1">
    <property type="nucleotide sequence ID" value="NZ_JAAHBU010000550.1"/>
</dbReference>
<feature type="non-terminal residue" evidence="4">
    <location>
        <position position="1"/>
    </location>
</feature>
<dbReference type="PANTHER" id="PTHR45527:SF14">
    <property type="entry name" value="PLIPASTATIN SYNTHASE SUBUNIT B"/>
    <property type="match status" value="1"/>
</dbReference>
<dbReference type="GO" id="GO:0031177">
    <property type="term" value="F:phosphopantetheine binding"/>
    <property type="evidence" value="ECO:0007669"/>
    <property type="project" value="TreeGrafter"/>
</dbReference>
<evidence type="ECO:0000313" key="5">
    <source>
        <dbReference type="Proteomes" id="UP000482634"/>
    </source>
</evidence>
<dbReference type="InterPro" id="IPR020459">
    <property type="entry name" value="AMP-binding"/>
</dbReference>